<dbReference type="Pfam" id="PF20174">
    <property type="entry name" value="DUF6540"/>
    <property type="match status" value="1"/>
</dbReference>
<proteinExistence type="predicted"/>
<protein>
    <submittedName>
        <fullName evidence="1">Uncharacterized protein</fullName>
    </submittedName>
</protein>
<comment type="caution">
    <text evidence="1">The sequence shown here is derived from an EMBL/GenBank/DDBJ whole genome shotgun (WGS) entry which is preliminary data.</text>
</comment>
<sequence>MAHHHDVSLARFTLAVQDPDTPGPRYHTGIFVKTAEDGGGVFHQVTGDITSVDGMQYTPTHEPAPEISESFHSVEKIGVTPVEKYPHEWERVLRGVPPPPQQKAFNVKTMRTEPFKTRDPLMFYGPGEMRKSLVKCTEWTLERAIPALRREGLLIDG</sequence>
<dbReference type="Proteomes" id="UP001610432">
    <property type="component" value="Unassembled WGS sequence"/>
</dbReference>
<reference evidence="1 2" key="1">
    <citation type="submission" date="2024-07" db="EMBL/GenBank/DDBJ databases">
        <title>Section-level genome sequencing and comparative genomics of Aspergillus sections Usti and Cavernicolus.</title>
        <authorList>
            <consortium name="Lawrence Berkeley National Laboratory"/>
            <person name="Nybo J.L."/>
            <person name="Vesth T.C."/>
            <person name="Theobald S."/>
            <person name="Frisvad J.C."/>
            <person name="Larsen T.O."/>
            <person name="Kjaerboelling I."/>
            <person name="Rothschild-Mancinelli K."/>
            <person name="Lyhne E.K."/>
            <person name="Kogle M.E."/>
            <person name="Barry K."/>
            <person name="Clum A."/>
            <person name="Na H."/>
            <person name="Ledsgaard L."/>
            <person name="Lin J."/>
            <person name="Lipzen A."/>
            <person name="Kuo A."/>
            <person name="Riley R."/>
            <person name="Mondo S."/>
            <person name="Labutti K."/>
            <person name="Haridas S."/>
            <person name="Pangalinan J."/>
            <person name="Salamov A.A."/>
            <person name="Simmons B.A."/>
            <person name="Magnuson J.K."/>
            <person name="Chen J."/>
            <person name="Drula E."/>
            <person name="Henrissat B."/>
            <person name="Wiebenga A."/>
            <person name="Lubbers R.J."/>
            <person name="Gomes A.C."/>
            <person name="Macurrencykelacurrency M.R."/>
            <person name="Stajich J."/>
            <person name="Grigoriev I.V."/>
            <person name="Mortensen U.H."/>
            <person name="De Vries R.P."/>
            <person name="Baker S.E."/>
            <person name="Andersen M.R."/>
        </authorList>
    </citation>
    <scope>NUCLEOTIDE SEQUENCE [LARGE SCALE GENOMIC DNA]</scope>
    <source>
        <strain evidence="1 2">CBS 449.75</strain>
    </source>
</reference>
<organism evidence="1 2">
    <name type="scientific">Aspergillus lucknowensis</name>
    <dbReference type="NCBI Taxonomy" id="176173"/>
    <lineage>
        <taxon>Eukaryota</taxon>
        <taxon>Fungi</taxon>
        <taxon>Dikarya</taxon>
        <taxon>Ascomycota</taxon>
        <taxon>Pezizomycotina</taxon>
        <taxon>Eurotiomycetes</taxon>
        <taxon>Eurotiomycetidae</taxon>
        <taxon>Eurotiales</taxon>
        <taxon>Aspergillaceae</taxon>
        <taxon>Aspergillus</taxon>
        <taxon>Aspergillus subgen. Nidulantes</taxon>
    </lineage>
</organism>
<dbReference type="RefSeq" id="XP_070881511.1">
    <property type="nucleotide sequence ID" value="XM_071030373.1"/>
</dbReference>
<keyword evidence="2" id="KW-1185">Reference proteome</keyword>
<accession>A0ABR4LDU2</accession>
<name>A0ABR4LDU2_9EURO</name>
<evidence type="ECO:0000313" key="2">
    <source>
        <dbReference type="Proteomes" id="UP001610432"/>
    </source>
</evidence>
<dbReference type="EMBL" id="JBFXLQ010000066">
    <property type="protein sequence ID" value="KAL2862532.1"/>
    <property type="molecule type" value="Genomic_DNA"/>
</dbReference>
<gene>
    <name evidence="1" type="ORF">BJX67DRAFT_366190</name>
</gene>
<evidence type="ECO:0000313" key="1">
    <source>
        <dbReference type="EMBL" id="KAL2862532.1"/>
    </source>
</evidence>
<dbReference type="InterPro" id="IPR046670">
    <property type="entry name" value="DUF6540"/>
</dbReference>
<dbReference type="GeneID" id="98145445"/>